<reference evidence="3 4" key="1">
    <citation type="submission" date="2018-04" db="EMBL/GenBank/DDBJ databases">
        <title>Genomic Encyclopedia of Archaeal and Bacterial Type Strains, Phase II (KMG-II): from individual species to whole genera.</title>
        <authorList>
            <person name="Goeker M."/>
        </authorList>
    </citation>
    <scope>NUCLEOTIDE SEQUENCE [LARGE SCALE GENOMIC DNA]</scope>
    <source>
        <strain evidence="3 4">DSM 23382</strain>
    </source>
</reference>
<organism evidence="3 4">
    <name type="scientific">Breoghania corrubedonensis</name>
    <dbReference type="NCBI Taxonomy" id="665038"/>
    <lineage>
        <taxon>Bacteria</taxon>
        <taxon>Pseudomonadati</taxon>
        <taxon>Pseudomonadota</taxon>
        <taxon>Alphaproteobacteria</taxon>
        <taxon>Hyphomicrobiales</taxon>
        <taxon>Stappiaceae</taxon>
        <taxon>Breoghania</taxon>
    </lineage>
</organism>
<dbReference type="Pfam" id="PF02625">
    <property type="entry name" value="XdhC_CoxI"/>
    <property type="match status" value="1"/>
</dbReference>
<accession>A0A2T5V8Q6</accession>
<dbReference type="SUPFAM" id="SSF51735">
    <property type="entry name" value="NAD(P)-binding Rossmann-fold domains"/>
    <property type="match status" value="1"/>
</dbReference>
<protein>
    <submittedName>
        <fullName evidence="3">Molybdenum cofactor sulfurylase</fullName>
    </submittedName>
</protein>
<proteinExistence type="predicted"/>
<dbReference type="InterPro" id="IPR014308">
    <property type="entry name" value="Xanthine_DH_XdhC"/>
</dbReference>
<evidence type="ECO:0000259" key="1">
    <source>
        <dbReference type="Pfam" id="PF02625"/>
    </source>
</evidence>
<evidence type="ECO:0000313" key="3">
    <source>
        <dbReference type="EMBL" id="PTW60132.1"/>
    </source>
</evidence>
<dbReference type="RefSeq" id="WP_107990417.1">
    <property type="nucleotide sequence ID" value="NZ_QAYG01000005.1"/>
</dbReference>
<feature type="domain" description="XdhC Rossmann" evidence="2">
    <location>
        <begin position="177"/>
        <end position="319"/>
    </location>
</feature>
<dbReference type="InterPro" id="IPR027051">
    <property type="entry name" value="XdhC_Rossmann_dom"/>
</dbReference>
<dbReference type="NCBIfam" id="TIGR02964">
    <property type="entry name" value="xanthine_xdhC"/>
    <property type="match status" value="1"/>
</dbReference>
<dbReference type="OrthoDB" id="61481at2"/>
<evidence type="ECO:0000313" key="4">
    <source>
        <dbReference type="Proteomes" id="UP000244081"/>
    </source>
</evidence>
<dbReference type="Gene3D" id="3.40.50.720">
    <property type="entry name" value="NAD(P)-binding Rossmann-like Domain"/>
    <property type="match status" value="1"/>
</dbReference>
<gene>
    <name evidence="3" type="ORF">C8N35_105134</name>
</gene>
<evidence type="ECO:0000259" key="2">
    <source>
        <dbReference type="Pfam" id="PF13478"/>
    </source>
</evidence>
<dbReference type="InterPro" id="IPR036291">
    <property type="entry name" value="NAD(P)-bd_dom_sf"/>
</dbReference>
<dbReference type="Proteomes" id="UP000244081">
    <property type="component" value="Unassembled WGS sequence"/>
</dbReference>
<name>A0A2T5V8Q6_9HYPH</name>
<dbReference type="PANTHER" id="PTHR30388:SF6">
    <property type="entry name" value="XANTHINE DEHYDROGENASE SUBUNIT A-RELATED"/>
    <property type="match status" value="1"/>
</dbReference>
<dbReference type="InterPro" id="IPR052698">
    <property type="entry name" value="MoCofactor_Util/Proc"/>
</dbReference>
<dbReference type="InterPro" id="IPR003777">
    <property type="entry name" value="XdhC_CoxI"/>
</dbReference>
<dbReference type="PANTHER" id="PTHR30388">
    <property type="entry name" value="ALDEHYDE OXIDOREDUCTASE MOLYBDENUM COFACTOR ASSEMBLY PROTEIN"/>
    <property type="match status" value="1"/>
</dbReference>
<comment type="caution">
    <text evidence="3">The sequence shown here is derived from an EMBL/GenBank/DDBJ whole genome shotgun (WGS) entry which is preliminary data.</text>
</comment>
<dbReference type="AlphaFoldDB" id="A0A2T5V8Q6"/>
<dbReference type="Pfam" id="PF13478">
    <property type="entry name" value="XdhC_C"/>
    <property type="match status" value="1"/>
</dbReference>
<sequence length="345" mass="35873">MRRGQGGNGIWAEVAQALESEGAAALVTVIRVEGSAPREAGARLVARPSGAFRGTIGGGELEFQAIAAARKALEAADGARLPQTVRRNFALGPELGQCCGGRTDLLIERFTPERAETVRALAEREALGPFATRAILGEGTVLERVILDEADVAAMPAAALGEGGVLVERFGQARVPLYLFGAGHVGRAMVLALAPLPFDVTWIDPRADAFPAAVPGNVVCRHVPEPASVLDHAPDGACVLIMSYSHAIDLEITQAAIAAGRFAYVGLIGSQTKRARFERHMRKVGISQDLISELVCPIGISGITSREPAAIAVATVAELLVLRDSAAVGTKPATGKAGNSVRAVS</sequence>
<feature type="domain" description="XdhC- CoxI" evidence="1">
    <location>
        <begin position="18"/>
        <end position="76"/>
    </location>
</feature>
<dbReference type="EMBL" id="QAYG01000005">
    <property type="protein sequence ID" value="PTW60132.1"/>
    <property type="molecule type" value="Genomic_DNA"/>
</dbReference>
<keyword evidence="4" id="KW-1185">Reference proteome</keyword>